<dbReference type="PANTHER" id="PTHR42648">
    <property type="entry name" value="TRANSPOSASE, PUTATIVE-RELATED"/>
    <property type="match status" value="1"/>
</dbReference>
<feature type="region of interest" description="Disordered" evidence="1">
    <location>
        <begin position="436"/>
        <end position="456"/>
    </location>
</feature>
<dbReference type="InterPro" id="IPR039537">
    <property type="entry name" value="Retrotran_Ty1/copia-like"/>
</dbReference>
<comment type="caution">
    <text evidence="3">The sequence shown here is derived from an EMBL/GenBank/DDBJ whole genome shotgun (WGS) entry which is preliminary data.</text>
</comment>
<evidence type="ECO:0000313" key="4">
    <source>
        <dbReference type="Proteomes" id="UP001151760"/>
    </source>
</evidence>
<feature type="compositionally biased region" description="Polar residues" evidence="1">
    <location>
        <begin position="49"/>
        <end position="63"/>
    </location>
</feature>
<feature type="region of interest" description="Disordered" evidence="1">
    <location>
        <begin position="38"/>
        <end position="64"/>
    </location>
</feature>
<dbReference type="InterPro" id="IPR025724">
    <property type="entry name" value="GAG-pre-integrase_dom"/>
</dbReference>
<gene>
    <name evidence="3" type="ORF">Tco_0749461</name>
</gene>
<dbReference type="EMBL" id="BQNB010010862">
    <property type="protein sequence ID" value="GJS82920.1"/>
    <property type="molecule type" value="Genomic_DNA"/>
</dbReference>
<reference evidence="3" key="1">
    <citation type="journal article" date="2022" name="Int. J. Mol. Sci.">
        <title>Draft Genome of Tanacetum Coccineum: Genomic Comparison of Closely Related Tanacetum-Family Plants.</title>
        <authorList>
            <person name="Yamashiro T."/>
            <person name="Shiraishi A."/>
            <person name="Nakayama K."/>
            <person name="Satake H."/>
        </authorList>
    </citation>
    <scope>NUCLEOTIDE SEQUENCE</scope>
</reference>
<name>A0ABQ4YYQ7_9ASTR</name>
<feature type="domain" description="GAG-pre-integrase" evidence="2">
    <location>
        <begin position="247"/>
        <end position="317"/>
    </location>
</feature>
<dbReference type="Proteomes" id="UP001151760">
    <property type="component" value="Unassembled WGS sequence"/>
</dbReference>
<accession>A0ABQ4YYQ7</accession>
<dbReference type="Gene3D" id="3.30.420.10">
    <property type="entry name" value="Ribonuclease H-like superfamily/Ribonuclease H"/>
    <property type="match status" value="1"/>
</dbReference>
<proteinExistence type="predicted"/>
<organism evidence="3 4">
    <name type="scientific">Tanacetum coccineum</name>
    <dbReference type="NCBI Taxonomy" id="301880"/>
    <lineage>
        <taxon>Eukaryota</taxon>
        <taxon>Viridiplantae</taxon>
        <taxon>Streptophyta</taxon>
        <taxon>Embryophyta</taxon>
        <taxon>Tracheophyta</taxon>
        <taxon>Spermatophyta</taxon>
        <taxon>Magnoliopsida</taxon>
        <taxon>eudicotyledons</taxon>
        <taxon>Gunneridae</taxon>
        <taxon>Pentapetalae</taxon>
        <taxon>asterids</taxon>
        <taxon>campanulids</taxon>
        <taxon>Asterales</taxon>
        <taxon>Asteraceae</taxon>
        <taxon>Asteroideae</taxon>
        <taxon>Anthemideae</taxon>
        <taxon>Anthemidinae</taxon>
        <taxon>Tanacetum</taxon>
    </lineage>
</organism>
<reference evidence="3" key="2">
    <citation type="submission" date="2022-01" db="EMBL/GenBank/DDBJ databases">
        <authorList>
            <person name="Yamashiro T."/>
            <person name="Shiraishi A."/>
            <person name="Satake H."/>
            <person name="Nakayama K."/>
        </authorList>
    </citation>
    <scope>NUCLEOTIDE SEQUENCE</scope>
</reference>
<evidence type="ECO:0000256" key="1">
    <source>
        <dbReference type="SAM" id="MobiDB-lite"/>
    </source>
</evidence>
<dbReference type="SUPFAM" id="SSF53098">
    <property type="entry name" value="Ribonuclease H-like"/>
    <property type="match status" value="1"/>
</dbReference>
<protein>
    <submittedName>
        <fullName evidence="3">Retrovirus-related pol polyprotein from transposon TNT 1-94</fullName>
    </submittedName>
</protein>
<keyword evidence="4" id="KW-1185">Reference proteome</keyword>
<sequence>MHRFKKMNFSILFTRIKKLVSLSSPTFDNTGMIPNISNHKSMITDGPDGSSNRTSSWKSNHAISKQDRHLVPQILNDVCSHSREYCLNRRTSWRQWLISAWIEAMPDEHHQVRQTKTSGSDSNFANKARLMFAKGYAQNRVFNVKISLLQVARLGSNFDFVAHTAHKPFREDKCLIRRENQCFIVLLSGALFQPHRRRDILSFMSITKRVFKGVEIFDQRGTYWKCTCFVRDLKENDLLMGTRRSDLYTIAIQESSSPTPICFITKASPTQSWLWHRRLSHLNLDTINLLSKNDIVNGLPKLKYVKDQLCSSCEIAKAKRSNFKTKSVSGSKGRLHLLHMDLCGPMRVESINGKKYILVIVDDYSRYTWTHFLRSKDETPEVLIDSPKMIQWGLQAQAITVHTYRGTVSMFDEYFNGGNQDVSNSSATFDNQQKDATPQLNVQTTSEPSTPTTNVNAEENNIQAGRNLYS</sequence>
<evidence type="ECO:0000313" key="3">
    <source>
        <dbReference type="EMBL" id="GJS82920.1"/>
    </source>
</evidence>
<dbReference type="InterPro" id="IPR036397">
    <property type="entry name" value="RNaseH_sf"/>
</dbReference>
<dbReference type="PANTHER" id="PTHR42648:SF21">
    <property type="entry name" value="CYSTEINE-RICH RLK (RECEPTOR-LIKE PROTEIN KINASE) 8"/>
    <property type="match status" value="1"/>
</dbReference>
<dbReference type="Pfam" id="PF13976">
    <property type="entry name" value="gag_pre-integrs"/>
    <property type="match status" value="1"/>
</dbReference>
<dbReference type="InterPro" id="IPR012337">
    <property type="entry name" value="RNaseH-like_sf"/>
</dbReference>
<evidence type="ECO:0000259" key="2">
    <source>
        <dbReference type="Pfam" id="PF13976"/>
    </source>
</evidence>